<accession>A0ABY3R2Q0</accession>
<reference evidence="2" key="1">
    <citation type="journal article" date="2024" name="Antonie Van Leeuwenhoek">
        <title>Bradyrhizobium ontarionense sp. nov., a novel bacterial symbiont isolated from Aeschynomene indica (Indian jointvetch), harbours photosynthesis, nitrogen fixation and nitrous oxide (N2O) reductase genes.</title>
        <authorList>
            <person name="Bromfield E.S.P."/>
            <person name="Cloutier S."/>
        </authorList>
    </citation>
    <scope>NUCLEOTIDE SEQUENCE</scope>
    <source>
        <strain evidence="2">A19</strain>
    </source>
</reference>
<feature type="compositionally biased region" description="Basic and acidic residues" evidence="1">
    <location>
        <begin position="109"/>
        <end position="158"/>
    </location>
</feature>
<feature type="region of interest" description="Disordered" evidence="1">
    <location>
        <begin position="85"/>
        <end position="195"/>
    </location>
</feature>
<organism evidence="2 3">
    <name type="scientific">Bradyrhizobium ontarionense</name>
    <dbReference type="NCBI Taxonomy" id="2898149"/>
    <lineage>
        <taxon>Bacteria</taxon>
        <taxon>Pseudomonadati</taxon>
        <taxon>Pseudomonadota</taxon>
        <taxon>Alphaproteobacteria</taxon>
        <taxon>Hyphomicrobiales</taxon>
        <taxon>Nitrobacteraceae</taxon>
        <taxon>Bradyrhizobium</taxon>
    </lineage>
</organism>
<gene>
    <name evidence="2" type="ORF">LQG66_18915</name>
</gene>
<dbReference type="Proteomes" id="UP001431010">
    <property type="component" value="Chromosome"/>
</dbReference>
<evidence type="ECO:0000313" key="2">
    <source>
        <dbReference type="EMBL" id="UFZ01406.1"/>
    </source>
</evidence>
<protein>
    <submittedName>
        <fullName evidence="2">Cell envelope integrity protein TolA</fullName>
    </submittedName>
</protein>
<name>A0ABY3R2Q0_9BRAD</name>
<evidence type="ECO:0000313" key="3">
    <source>
        <dbReference type="Proteomes" id="UP001431010"/>
    </source>
</evidence>
<dbReference type="SUPFAM" id="SSF74653">
    <property type="entry name" value="TolA/TonB C-terminal domain"/>
    <property type="match status" value="1"/>
</dbReference>
<dbReference type="Gene3D" id="3.30.1150.10">
    <property type="match status" value="1"/>
</dbReference>
<sequence>MTFSDLTRFVRSRKGTVLSVALHVLVLCWGLFSFSARSMVVPPEDLVPVDVISEDNTSKAKAGALTGKKEATKLLADKIGEKKPTEDIVGKVDPKPVTETDAAPTPQPKPEKPVEKRPDPPKPVEKQPDPPKPVAETKPEPPKPAPAEKPKPEEKKPDAFNPDQIANVLNKEKAKQPAKPQQAAAPPEPPKHKSERKFDVEKMANLINQKDPTRQSVTGTELNANAQAGNMRGMAEDNSASWGAMFRSQVDRCWKPPYSSVDAKPVVLFNIRLRRDGSLEGAPVPVGATDTPFLRAYQESALRAIVACQPYNLPPAFFDEWKYFQPAFNADDRRG</sequence>
<dbReference type="EMBL" id="CP088156">
    <property type="protein sequence ID" value="UFZ01406.1"/>
    <property type="molecule type" value="Genomic_DNA"/>
</dbReference>
<proteinExistence type="predicted"/>
<feature type="compositionally biased region" description="Basic and acidic residues" evidence="1">
    <location>
        <begin position="85"/>
        <end position="98"/>
    </location>
</feature>
<keyword evidence="3" id="KW-1185">Reference proteome</keyword>
<evidence type="ECO:0000256" key="1">
    <source>
        <dbReference type="SAM" id="MobiDB-lite"/>
    </source>
</evidence>
<dbReference type="RefSeq" id="WP_231317204.1">
    <property type="nucleotide sequence ID" value="NZ_CP088156.1"/>
</dbReference>